<dbReference type="InterPro" id="IPR015590">
    <property type="entry name" value="Aldehyde_DH_dom"/>
</dbReference>
<name>A0A060I6T8_RHIET</name>
<feature type="active site" evidence="3">
    <location>
        <position position="244"/>
    </location>
</feature>
<evidence type="ECO:0000256" key="4">
    <source>
        <dbReference type="RuleBase" id="RU003345"/>
    </source>
</evidence>
<geneLocation type="plasmid" evidence="6 7">
    <name>pRetIE4771a</name>
</geneLocation>
<dbReference type="SUPFAM" id="SSF53720">
    <property type="entry name" value="ALDH-like"/>
    <property type="match status" value="1"/>
</dbReference>
<evidence type="ECO:0000259" key="5">
    <source>
        <dbReference type="Pfam" id="PF00171"/>
    </source>
</evidence>
<evidence type="ECO:0000313" key="6">
    <source>
        <dbReference type="EMBL" id="AIC29577.1"/>
    </source>
</evidence>
<evidence type="ECO:0000313" key="7">
    <source>
        <dbReference type="Proteomes" id="UP000027180"/>
    </source>
</evidence>
<dbReference type="Gene3D" id="3.40.605.10">
    <property type="entry name" value="Aldehyde Dehydrogenase, Chain A, domain 1"/>
    <property type="match status" value="1"/>
</dbReference>
<dbReference type="EMBL" id="CP006987">
    <property type="protein sequence ID" value="AIC29577.1"/>
    <property type="molecule type" value="Genomic_DNA"/>
</dbReference>
<accession>A0A060I6T8</accession>
<dbReference type="InterPro" id="IPR016161">
    <property type="entry name" value="Ald_DH/histidinol_DH"/>
</dbReference>
<dbReference type="CDD" id="cd07106">
    <property type="entry name" value="ALDH_AldA-AAD23400"/>
    <property type="match status" value="1"/>
</dbReference>
<protein>
    <submittedName>
        <fullName evidence="6">Aldehyde dehydrogenase (NAD(+)) protein</fullName>
        <ecNumber evidence="6">1.2.1.3</ecNumber>
    </submittedName>
</protein>
<dbReference type="FunFam" id="3.40.605.10:FF:000007">
    <property type="entry name" value="NAD/NADP-dependent betaine aldehyde dehydrogenase"/>
    <property type="match status" value="1"/>
</dbReference>
<keyword evidence="6" id="KW-0614">Plasmid</keyword>
<reference evidence="6 7" key="1">
    <citation type="submission" date="2013-12" db="EMBL/GenBank/DDBJ databases">
        <title>Complete genome sequence of Rhizobium etli bv. mimosae IE4771.</title>
        <authorList>
            <person name="Bustos P."/>
            <person name="Santamaria R.I."/>
            <person name="Lozano L."/>
            <person name="Ormeno-Orrillo E."/>
            <person name="Rogel M.A."/>
            <person name="Romero D."/>
            <person name="Cevallos M.A."/>
            <person name="Martinez-Romero E."/>
            <person name="Gonzalez V."/>
        </authorList>
    </citation>
    <scope>NUCLEOTIDE SEQUENCE [LARGE SCALE GENOMIC DNA]</scope>
    <source>
        <strain evidence="6 7">IE4771</strain>
        <plasmid evidence="7">Plasmid pRetIE4771a</plasmid>
    </source>
</reference>
<dbReference type="OrthoDB" id="9802947at2"/>
<dbReference type="RefSeq" id="WP_040139971.1">
    <property type="nucleotide sequence ID" value="NZ_CP006987.1"/>
</dbReference>
<dbReference type="HOGENOM" id="CLU_005391_1_0_5"/>
<feature type="domain" description="Aldehyde dehydrogenase" evidence="5">
    <location>
        <begin position="19"/>
        <end position="467"/>
    </location>
</feature>
<evidence type="ECO:0000256" key="1">
    <source>
        <dbReference type="ARBA" id="ARBA00009986"/>
    </source>
</evidence>
<sequence length="476" mass="51191">MNFDSDYTMTIGGVAVSANKTAAVLNPATEEIIAQVPSAGREELDAAVVAARAAFPGWSNRPPAERQALVAEIGEKLEQHKEELMRLLTREQGKPRSGAEWELTGAIIWCREIAKQELPVHLVEDSAERTVETRHVPIGVVGAITPWNYPILLAIWKVLPAILAGNTIIVKPSPYTPLATLKIGEMMRDVLPPGVLNVVSGGNELGQLMTNHPDIGKISFTGSTQTGKRIMESAAGTLKRITLELGGNDAAIVLPDVDPKVVAKEIFWAAFQNSAQLCVAAKRLFVHADIYDALSHELVEYAKTVKLGDGSEQGVDLGPIQNKMQFEKVKDLLADARDKGLKFLLGGDVPEGKGYFVPVAIVDNPPDDARVVVEEAFGPVLPLLKFSDLDDVVVRANDTIYGLGGSVWSADPSAARKIAERLECGTIWINEIHAFSPHATFSGHKQSGIGVENAIQGLLEFTNAQTIVTKKLAAAA</sequence>
<keyword evidence="2 4" id="KW-0560">Oxidoreductase</keyword>
<dbReference type="InterPro" id="IPR016162">
    <property type="entry name" value="Ald_DH_N"/>
</dbReference>
<dbReference type="EC" id="1.2.1.3" evidence="6"/>
<dbReference type="InterPro" id="IPR029510">
    <property type="entry name" value="Ald_DH_CS_GLU"/>
</dbReference>
<gene>
    <name evidence="6" type="ORF">IE4771_PA00071</name>
</gene>
<dbReference type="FunFam" id="3.40.309.10:FF:000009">
    <property type="entry name" value="Aldehyde dehydrogenase A"/>
    <property type="match status" value="1"/>
</dbReference>
<evidence type="ECO:0000256" key="3">
    <source>
        <dbReference type="PROSITE-ProRule" id="PRU10007"/>
    </source>
</evidence>
<dbReference type="Proteomes" id="UP000027180">
    <property type="component" value="Plasmid pRetIE4771a"/>
</dbReference>
<dbReference type="GO" id="GO:0004029">
    <property type="term" value="F:aldehyde dehydrogenase (NAD+) activity"/>
    <property type="evidence" value="ECO:0007669"/>
    <property type="project" value="UniProtKB-EC"/>
</dbReference>
<dbReference type="KEGG" id="rei:IE4771_PA00071"/>
<dbReference type="InterPro" id="IPR044086">
    <property type="entry name" value="LUC3-like"/>
</dbReference>
<dbReference type="InterPro" id="IPR016163">
    <property type="entry name" value="Ald_DH_C"/>
</dbReference>
<comment type="similarity">
    <text evidence="1 4">Belongs to the aldehyde dehydrogenase family.</text>
</comment>
<proteinExistence type="inferred from homology"/>
<dbReference type="Pfam" id="PF00171">
    <property type="entry name" value="Aldedh"/>
    <property type="match status" value="1"/>
</dbReference>
<dbReference type="PROSITE" id="PS00687">
    <property type="entry name" value="ALDEHYDE_DEHYDR_GLU"/>
    <property type="match status" value="1"/>
</dbReference>
<dbReference type="PANTHER" id="PTHR11699">
    <property type="entry name" value="ALDEHYDE DEHYDROGENASE-RELATED"/>
    <property type="match status" value="1"/>
</dbReference>
<dbReference type="Gene3D" id="3.40.309.10">
    <property type="entry name" value="Aldehyde Dehydrogenase, Chain A, domain 2"/>
    <property type="match status" value="1"/>
</dbReference>
<organism evidence="6 7">
    <name type="scientific">Rhizobium etli bv. mimosae str. IE4771</name>
    <dbReference type="NCBI Taxonomy" id="1432050"/>
    <lineage>
        <taxon>Bacteria</taxon>
        <taxon>Pseudomonadati</taxon>
        <taxon>Pseudomonadota</taxon>
        <taxon>Alphaproteobacteria</taxon>
        <taxon>Hyphomicrobiales</taxon>
        <taxon>Rhizobiaceae</taxon>
        <taxon>Rhizobium/Agrobacterium group</taxon>
        <taxon>Rhizobium</taxon>
    </lineage>
</organism>
<dbReference type="AlphaFoldDB" id="A0A060I6T8"/>
<evidence type="ECO:0000256" key="2">
    <source>
        <dbReference type="ARBA" id="ARBA00023002"/>
    </source>
</evidence>